<dbReference type="AlphaFoldDB" id="A0A7H0IMY3"/>
<dbReference type="KEGG" id="sroi:IAG44_34985"/>
<dbReference type="EMBL" id="CP060828">
    <property type="protein sequence ID" value="QNP74149.1"/>
    <property type="molecule type" value="Genomic_DNA"/>
</dbReference>
<name>A0A7H0IMY3_9ACTN</name>
<keyword evidence="8" id="KW-0408">Iron</keyword>
<comment type="cofactor">
    <cofactor evidence="1">
        <name>Fe(2+)</name>
        <dbReference type="ChEBI" id="CHEBI:29033"/>
    </cofactor>
</comment>
<dbReference type="GO" id="GO:0045300">
    <property type="term" value="F:stearoyl-[ACP] desaturase activity"/>
    <property type="evidence" value="ECO:0007669"/>
    <property type="project" value="UniProtKB-EC"/>
</dbReference>
<dbReference type="Pfam" id="PF03405">
    <property type="entry name" value="FA_desaturase_2"/>
    <property type="match status" value="1"/>
</dbReference>
<dbReference type="InterPro" id="IPR005067">
    <property type="entry name" value="Fatty_acid_desaturase-2"/>
</dbReference>
<evidence type="ECO:0000256" key="3">
    <source>
        <dbReference type="ARBA" id="ARBA00011738"/>
    </source>
</evidence>
<evidence type="ECO:0000313" key="12">
    <source>
        <dbReference type="Proteomes" id="UP000516052"/>
    </source>
</evidence>
<organism evidence="11 12">
    <name type="scientific">Streptomyces roseirectus</name>
    <dbReference type="NCBI Taxonomy" id="2768066"/>
    <lineage>
        <taxon>Bacteria</taxon>
        <taxon>Bacillati</taxon>
        <taxon>Actinomycetota</taxon>
        <taxon>Actinomycetes</taxon>
        <taxon>Kitasatosporales</taxon>
        <taxon>Streptomycetaceae</taxon>
        <taxon>Streptomyces</taxon>
    </lineage>
</organism>
<keyword evidence="5" id="KW-0479">Metal-binding</keyword>
<comment type="subunit">
    <text evidence="3">Homodimer.</text>
</comment>
<keyword evidence="7 11" id="KW-0560">Oxidoreductase</keyword>
<dbReference type="GO" id="GO:0005829">
    <property type="term" value="C:cytosol"/>
    <property type="evidence" value="ECO:0007669"/>
    <property type="project" value="TreeGrafter"/>
</dbReference>
<evidence type="ECO:0000256" key="1">
    <source>
        <dbReference type="ARBA" id="ARBA00001954"/>
    </source>
</evidence>
<dbReference type="InterPro" id="IPR012348">
    <property type="entry name" value="RNR-like"/>
</dbReference>
<dbReference type="Proteomes" id="UP000516052">
    <property type="component" value="Chromosome"/>
</dbReference>
<dbReference type="GO" id="GO:0046872">
    <property type="term" value="F:metal ion binding"/>
    <property type="evidence" value="ECO:0007669"/>
    <property type="project" value="UniProtKB-KW"/>
</dbReference>
<sequence length="279" mass="30543">MPIDLRAELEPSVTRRLDHHLTAAREWMPHDPVPWSLSWDFDSSPWHPGQSRLTGPARTVLTLLLAAEEDLPRRHAALAAVCGDRGAWARWLHRWTAERQRHGLALRDYLLTTRAADPVELERARLAALGAVREEPVRDLARTLAHLTVQETSAAVLYRSVPGVPDCGARLLDLVAGDKELHAAFHRSLLDDALLIDPSRTVAAICAELLTFGPPASGVHDLRRHLDLVLHPLLAHWRLTELTGLDADAVRGLDALGALLDGVRLPAPAAPPLTVGGLL</sequence>
<evidence type="ECO:0000256" key="2">
    <source>
        <dbReference type="ARBA" id="ARBA00008749"/>
    </source>
</evidence>
<keyword evidence="6" id="KW-0276">Fatty acid metabolism</keyword>
<gene>
    <name evidence="11" type="ORF">IAG44_34985</name>
</gene>
<protein>
    <submittedName>
        <fullName evidence="11">Acyl-ACP desaturase</fullName>
        <ecNumber evidence="11">1.14.19.2</ecNumber>
    </submittedName>
</protein>
<evidence type="ECO:0000256" key="10">
    <source>
        <dbReference type="ARBA" id="ARBA00023160"/>
    </source>
</evidence>
<keyword evidence="4" id="KW-0444">Lipid biosynthesis</keyword>
<dbReference type="RefSeq" id="WP_187751075.1">
    <property type="nucleotide sequence ID" value="NZ_CP060828.1"/>
</dbReference>
<keyword evidence="12" id="KW-1185">Reference proteome</keyword>
<keyword evidence="9" id="KW-0443">Lipid metabolism</keyword>
<evidence type="ECO:0000256" key="8">
    <source>
        <dbReference type="ARBA" id="ARBA00023004"/>
    </source>
</evidence>
<evidence type="ECO:0000256" key="7">
    <source>
        <dbReference type="ARBA" id="ARBA00023002"/>
    </source>
</evidence>
<evidence type="ECO:0000256" key="5">
    <source>
        <dbReference type="ARBA" id="ARBA00022723"/>
    </source>
</evidence>
<evidence type="ECO:0000313" key="11">
    <source>
        <dbReference type="EMBL" id="QNP74149.1"/>
    </source>
</evidence>
<dbReference type="Gene3D" id="1.10.620.20">
    <property type="entry name" value="Ribonucleotide Reductase, subunit A"/>
    <property type="match status" value="1"/>
</dbReference>
<evidence type="ECO:0000256" key="6">
    <source>
        <dbReference type="ARBA" id="ARBA00022832"/>
    </source>
</evidence>
<evidence type="ECO:0000256" key="9">
    <source>
        <dbReference type="ARBA" id="ARBA00023098"/>
    </source>
</evidence>
<dbReference type="SUPFAM" id="SSF47240">
    <property type="entry name" value="Ferritin-like"/>
    <property type="match status" value="1"/>
</dbReference>
<dbReference type="GO" id="GO:0006633">
    <property type="term" value="P:fatty acid biosynthetic process"/>
    <property type="evidence" value="ECO:0007669"/>
    <property type="project" value="UniProtKB-KW"/>
</dbReference>
<proteinExistence type="inferred from homology"/>
<evidence type="ECO:0000256" key="4">
    <source>
        <dbReference type="ARBA" id="ARBA00022516"/>
    </source>
</evidence>
<dbReference type="InterPro" id="IPR009078">
    <property type="entry name" value="Ferritin-like_SF"/>
</dbReference>
<dbReference type="PANTHER" id="PTHR31155:SF9">
    <property type="entry name" value="STEAROYL-[ACYL-CARRIER-PROTEIN] 9-DESATURASE 7, CHLOROPLASTIC"/>
    <property type="match status" value="1"/>
</dbReference>
<reference evidence="11 12" key="1">
    <citation type="submission" date="2020-08" db="EMBL/GenBank/DDBJ databases">
        <title>A novel species.</title>
        <authorList>
            <person name="Gao J."/>
        </authorList>
    </citation>
    <scope>NUCLEOTIDE SEQUENCE [LARGE SCALE GENOMIC DNA]</scope>
    <source>
        <strain evidence="11 12">CRXT-G-22</strain>
    </source>
</reference>
<keyword evidence="10" id="KW-0275">Fatty acid biosynthesis</keyword>
<dbReference type="EC" id="1.14.19.2" evidence="11"/>
<comment type="similarity">
    <text evidence="2">Belongs to the fatty acid desaturase type 2 family.</text>
</comment>
<dbReference type="PANTHER" id="PTHR31155">
    <property type="entry name" value="ACYL- ACYL-CARRIER-PROTEIN DESATURASE-RELATED"/>
    <property type="match status" value="1"/>
</dbReference>
<accession>A0A7H0IMY3</accession>